<dbReference type="AlphaFoldDB" id="A0A167FEV7"/>
<accession>A0A167FEV7</accession>
<dbReference type="InterPro" id="IPR016024">
    <property type="entry name" value="ARM-type_fold"/>
</dbReference>
<dbReference type="PANTHER" id="PTHR45994">
    <property type="entry name" value="FI21225P1"/>
    <property type="match status" value="1"/>
</dbReference>
<evidence type="ECO:0000256" key="2">
    <source>
        <dbReference type="ARBA" id="ARBA00022490"/>
    </source>
</evidence>
<proteinExistence type="predicted"/>
<dbReference type="InterPro" id="IPR011989">
    <property type="entry name" value="ARM-like"/>
</dbReference>
<dbReference type="Gene3D" id="1.25.10.100">
    <property type="match status" value="1"/>
</dbReference>
<reference evidence="4 5" key="1">
    <citation type="submission" date="2016-02" db="EMBL/GenBank/DDBJ databases">
        <title>Complete genome sequence and transcriptome regulation of the pentose utilising yeast Sugiyamaella lignohabitans.</title>
        <authorList>
            <person name="Bellasio M."/>
            <person name="Peymann A."/>
            <person name="Valli M."/>
            <person name="Sipitzky M."/>
            <person name="Graf A."/>
            <person name="Sauer M."/>
            <person name="Marx H."/>
            <person name="Mattanovich D."/>
        </authorList>
    </citation>
    <scope>NUCLEOTIDE SEQUENCE [LARGE SCALE GENOMIC DNA]</scope>
    <source>
        <strain evidence="4 5">CBS 10342</strain>
    </source>
</reference>
<dbReference type="Proteomes" id="UP000189580">
    <property type="component" value="Chromosome b"/>
</dbReference>
<evidence type="ECO:0000313" key="5">
    <source>
        <dbReference type="Proteomes" id="UP000189580"/>
    </source>
</evidence>
<gene>
    <name evidence="4" type="primary">SHE4</name>
    <name evidence="4" type="ORF">AWJ20_2836</name>
</gene>
<name>A0A167FEV7_9ASCO</name>
<dbReference type="SUPFAM" id="SSF48371">
    <property type="entry name" value="ARM repeat"/>
    <property type="match status" value="1"/>
</dbReference>
<dbReference type="GeneID" id="30034791"/>
<sequence>MASVDQLIEKFDGIALGDDSADEFFFDIKDNSLFADLLGVEKVRTKLIRCLVEKPVEVINFLVSSEDVELVKLTRLAPYLSKSELKLVLDEVLVTLTKIYFEEFKTAEDISKQDAYSETFSRCPYLLRFVFQSVGKLIGTDSMSNYFEKILSAIIPYSDRRLINIHGGLSRGGQKISIASQVILIISKCIEISYDETETALKSSIRDVLEKGAATGLKVSYIIVFSLVSLMFHINISIAEQIFMLDDIQVKKLTVELLNSQQFVLAALDALSSACVSKSSRALVAQNFGPLISNAFESTENQSVQILAASVLVKTSANSDGKESEKVKMLDEFSKIFEEAVGEYIQDKAGILRAVSDSDYQVALEGLAYTSLLTTAKSRIIASKNIMDNLVATFTSAHVFSQHPVWIYSSLCILVNITNYSPKLSAEQEKLRDLKSYGGKSNLESEHESDIVVNRRNKIVLETGLVGAISKSCPQFSKASKEIVSNLLRNLVTDRSHRSIFVQQGGLAVLIYLLLPPENGSTDGSKGIEPKAANITTSGLAKTLISVDPKVAFSSKLSPSVVVKPLITQLQCEASEIPLLDKFEALLALTNIASFDDFCRDQIIRLGWNKIENLVTGSNVMVQRASIELICNLAMSPLCAEKYLDGSKSAISRLELLVAFSDSDDGPTSIAAAGAMALLSEWGQPAVETMGHNSKCVQRLVALLVVPDPAIRDRAISATRNLLVGAKQNKDDEVINLFNNQNSVEKIKNMVQSTGDSDTITLALESVKILLNK</sequence>
<keyword evidence="2" id="KW-0963">Cytoplasm</keyword>
<dbReference type="RefSeq" id="XP_018737689.1">
    <property type="nucleotide sequence ID" value="XM_018879809.1"/>
</dbReference>
<evidence type="ECO:0000256" key="1">
    <source>
        <dbReference type="ARBA" id="ARBA00004496"/>
    </source>
</evidence>
<dbReference type="Pfam" id="PF11701">
    <property type="entry name" value="UNC45-central"/>
    <property type="match status" value="1"/>
</dbReference>
<organism evidence="4 5">
    <name type="scientific">Sugiyamaella lignohabitans</name>
    <dbReference type="NCBI Taxonomy" id="796027"/>
    <lineage>
        <taxon>Eukaryota</taxon>
        <taxon>Fungi</taxon>
        <taxon>Dikarya</taxon>
        <taxon>Ascomycota</taxon>
        <taxon>Saccharomycotina</taxon>
        <taxon>Dipodascomycetes</taxon>
        <taxon>Dipodascales</taxon>
        <taxon>Trichomonascaceae</taxon>
        <taxon>Sugiyamaella</taxon>
    </lineage>
</organism>
<protein>
    <submittedName>
        <fullName evidence="4">She4p</fullName>
    </submittedName>
</protein>
<dbReference type="GO" id="GO:0051879">
    <property type="term" value="F:Hsp90 protein binding"/>
    <property type="evidence" value="ECO:0007669"/>
    <property type="project" value="TreeGrafter"/>
</dbReference>
<dbReference type="Gene3D" id="1.25.10.10">
    <property type="entry name" value="Leucine-rich Repeat Variant"/>
    <property type="match status" value="1"/>
</dbReference>
<dbReference type="PANTHER" id="PTHR45994:SF1">
    <property type="entry name" value="FI21225P1"/>
    <property type="match status" value="1"/>
</dbReference>
<dbReference type="KEGG" id="slb:AWJ20_2836"/>
<dbReference type="EMBL" id="CP014503">
    <property type="protein sequence ID" value="ANB15212.1"/>
    <property type="molecule type" value="Genomic_DNA"/>
</dbReference>
<evidence type="ECO:0000259" key="3">
    <source>
        <dbReference type="Pfam" id="PF11701"/>
    </source>
</evidence>
<evidence type="ECO:0000313" key="4">
    <source>
        <dbReference type="EMBL" id="ANB15212.1"/>
    </source>
</evidence>
<dbReference type="OrthoDB" id="5574718at2759"/>
<dbReference type="InterPro" id="IPR024660">
    <property type="entry name" value="UCS_central_dom"/>
</dbReference>
<feature type="domain" description="UNC-45/Cro1/She4 central" evidence="3">
    <location>
        <begin position="174"/>
        <end position="315"/>
    </location>
</feature>
<keyword evidence="5" id="KW-1185">Reference proteome</keyword>
<comment type="subcellular location">
    <subcellularLocation>
        <location evidence="1">Cytoplasm</location>
    </subcellularLocation>
</comment>
<dbReference type="GO" id="GO:0005737">
    <property type="term" value="C:cytoplasm"/>
    <property type="evidence" value="ECO:0007669"/>
    <property type="project" value="UniProtKB-SubCell"/>
</dbReference>